<dbReference type="Proteomes" id="UP001151532">
    <property type="component" value="Chromosome 3"/>
</dbReference>
<evidence type="ECO:0000313" key="2">
    <source>
        <dbReference type="EMBL" id="KAJ6705328.1"/>
    </source>
</evidence>
<protein>
    <submittedName>
        <fullName evidence="2">Uncharacterized protein</fullName>
    </submittedName>
</protein>
<comment type="caution">
    <text evidence="2">The sequence shown here is derived from an EMBL/GenBank/DDBJ whole genome shotgun (WGS) entry which is preliminary data.</text>
</comment>
<evidence type="ECO:0000256" key="1">
    <source>
        <dbReference type="SAM" id="MobiDB-lite"/>
    </source>
</evidence>
<organism evidence="2 3">
    <name type="scientific">Salix purpurea</name>
    <name type="common">Purple osier willow</name>
    <dbReference type="NCBI Taxonomy" id="77065"/>
    <lineage>
        <taxon>Eukaryota</taxon>
        <taxon>Viridiplantae</taxon>
        <taxon>Streptophyta</taxon>
        <taxon>Embryophyta</taxon>
        <taxon>Tracheophyta</taxon>
        <taxon>Spermatophyta</taxon>
        <taxon>Magnoliopsida</taxon>
        <taxon>eudicotyledons</taxon>
        <taxon>Gunneridae</taxon>
        <taxon>Pentapetalae</taxon>
        <taxon>rosids</taxon>
        <taxon>fabids</taxon>
        <taxon>Malpighiales</taxon>
        <taxon>Salicaceae</taxon>
        <taxon>Saliceae</taxon>
        <taxon>Salix</taxon>
    </lineage>
</organism>
<feature type="region of interest" description="Disordered" evidence="1">
    <location>
        <begin position="1"/>
        <end position="34"/>
    </location>
</feature>
<reference evidence="2" key="2">
    <citation type="journal article" date="2023" name="Int. J. Mol. Sci.">
        <title>De Novo Assembly and Annotation of 11 Diverse Shrub Willow (Salix) Genomes Reveals Novel Gene Organization in Sex-Linked Regions.</title>
        <authorList>
            <person name="Hyden B."/>
            <person name="Feng K."/>
            <person name="Yates T.B."/>
            <person name="Jawdy S."/>
            <person name="Cereghino C."/>
            <person name="Smart L.B."/>
            <person name="Muchero W."/>
        </authorList>
    </citation>
    <scope>NUCLEOTIDE SEQUENCE</scope>
    <source>
        <tissue evidence="2">Shoot tip</tissue>
    </source>
</reference>
<name>A0A9Q0QEQ9_SALPP</name>
<reference evidence="2" key="1">
    <citation type="submission" date="2022-11" db="EMBL/GenBank/DDBJ databases">
        <authorList>
            <person name="Hyden B.L."/>
            <person name="Feng K."/>
            <person name="Yates T."/>
            <person name="Jawdy S."/>
            <person name="Smart L.B."/>
            <person name="Muchero W."/>
        </authorList>
    </citation>
    <scope>NUCLEOTIDE SEQUENCE</scope>
    <source>
        <tissue evidence="2">Shoot tip</tissue>
    </source>
</reference>
<sequence length="34" mass="3738">MTMEAFSSSMLESSPRLPFNRLHQSGNAASLDKP</sequence>
<proteinExistence type="predicted"/>
<dbReference type="AlphaFoldDB" id="A0A9Q0QEQ9"/>
<evidence type="ECO:0000313" key="3">
    <source>
        <dbReference type="Proteomes" id="UP001151532"/>
    </source>
</evidence>
<feature type="compositionally biased region" description="Polar residues" evidence="1">
    <location>
        <begin position="1"/>
        <end position="12"/>
    </location>
</feature>
<keyword evidence="3" id="KW-1185">Reference proteome</keyword>
<dbReference type="EMBL" id="JAPFFK010000016">
    <property type="protein sequence ID" value="KAJ6705328.1"/>
    <property type="molecule type" value="Genomic_DNA"/>
</dbReference>
<gene>
    <name evidence="2" type="ORF">OIU79_010100</name>
</gene>
<accession>A0A9Q0QEQ9</accession>